<dbReference type="Gene3D" id="3.40.50.300">
    <property type="entry name" value="P-loop containing nucleotide triphosphate hydrolases"/>
    <property type="match status" value="1"/>
</dbReference>
<comment type="subcellular location">
    <subcellularLocation>
        <location evidence="1">Nucleus</location>
    </subcellularLocation>
</comment>
<dbReference type="InterPro" id="IPR054425">
    <property type="entry name" value="Cdc6_ORC1-like_ATPase_lid"/>
</dbReference>
<dbReference type="Pfam" id="PF09079">
    <property type="entry name" value="WHD_Cdc6"/>
    <property type="match status" value="1"/>
</dbReference>
<dbReference type="CDD" id="cd00009">
    <property type="entry name" value="AAA"/>
    <property type="match status" value="1"/>
</dbReference>
<dbReference type="GO" id="GO:0006270">
    <property type="term" value="P:DNA replication initiation"/>
    <property type="evidence" value="ECO:0007669"/>
    <property type="project" value="UniProtKB-UniRule"/>
</dbReference>
<dbReference type="GO" id="GO:0003688">
    <property type="term" value="F:DNA replication origin binding"/>
    <property type="evidence" value="ECO:0007669"/>
    <property type="project" value="TreeGrafter"/>
</dbReference>
<evidence type="ECO:0000256" key="4">
    <source>
        <dbReference type="ARBA" id="ARBA00022705"/>
    </source>
</evidence>
<dbReference type="EMBL" id="MSZU01000115">
    <property type="protein sequence ID" value="OMP81367.1"/>
    <property type="molecule type" value="Genomic_DNA"/>
</dbReference>
<organism evidence="10 11">
    <name type="scientific">Diplodia seriata</name>
    <dbReference type="NCBI Taxonomy" id="420778"/>
    <lineage>
        <taxon>Eukaryota</taxon>
        <taxon>Fungi</taxon>
        <taxon>Dikarya</taxon>
        <taxon>Ascomycota</taxon>
        <taxon>Pezizomycotina</taxon>
        <taxon>Dothideomycetes</taxon>
        <taxon>Dothideomycetes incertae sedis</taxon>
        <taxon>Botryosphaeriales</taxon>
        <taxon>Botryosphaeriaceae</taxon>
        <taxon>Diplodia</taxon>
    </lineage>
</organism>
<feature type="region of interest" description="Disordered" evidence="8">
    <location>
        <begin position="602"/>
        <end position="624"/>
    </location>
</feature>
<dbReference type="SMART" id="SM00382">
    <property type="entry name" value="AAA"/>
    <property type="match status" value="1"/>
</dbReference>
<protein>
    <recommendedName>
        <fullName evidence="7">Cell division control protein</fullName>
    </recommendedName>
</protein>
<comment type="caution">
    <text evidence="10">The sequence shown here is derived from an EMBL/GenBank/DDBJ whole genome shotgun (WGS) entry which is preliminary data.</text>
</comment>
<dbReference type="PANTHER" id="PTHR10763:SF26">
    <property type="entry name" value="CELL DIVISION CONTROL PROTEIN 6 HOMOLOG"/>
    <property type="match status" value="1"/>
</dbReference>
<dbReference type="PIRSF" id="PIRSF001767">
    <property type="entry name" value="Cdc6"/>
    <property type="match status" value="1"/>
</dbReference>
<dbReference type="Pfam" id="PF22606">
    <property type="entry name" value="Cdc6-ORC-like_ATPase_lid"/>
    <property type="match status" value="1"/>
</dbReference>
<dbReference type="GO" id="GO:0005634">
    <property type="term" value="C:nucleus"/>
    <property type="evidence" value="ECO:0007669"/>
    <property type="project" value="UniProtKB-SubCell"/>
</dbReference>
<dbReference type="InterPro" id="IPR003593">
    <property type="entry name" value="AAA+_ATPase"/>
</dbReference>
<dbReference type="Pfam" id="PF13401">
    <property type="entry name" value="AAA_22"/>
    <property type="match status" value="1"/>
</dbReference>
<dbReference type="InterPro" id="IPR050311">
    <property type="entry name" value="ORC1/CDC6"/>
</dbReference>
<proteinExistence type="inferred from homology"/>
<feature type="compositionally biased region" description="Polar residues" evidence="8">
    <location>
        <begin position="603"/>
        <end position="613"/>
    </location>
</feature>
<evidence type="ECO:0000256" key="2">
    <source>
        <dbReference type="ARBA" id="ARBA00006184"/>
    </source>
</evidence>
<dbReference type="STRING" id="420778.A0A1S8B1C3"/>
<keyword evidence="5" id="KW-0539">Nucleus</keyword>
<evidence type="ECO:0000256" key="5">
    <source>
        <dbReference type="ARBA" id="ARBA00023242"/>
    </source>
</evidence>
<dbReference type="GO" id="GO:0051301">
    <property type="term" value="P:cell division"/>
    <property type="evidence" value="ECO:0007669"/>
    <property type="project" value="UniProtKB-UniRule"/>
</dbReference>
<dbReference type="InterPro" id="IPR016314">
    <property type="entry name" value="Cdc6/18"/>
</dbReference>
<dbReference type="OrthoDB" id="1926878at2759"/>
<dbReference type="Gene3D" id="1.10.10.10">
    <property type="entry name" value="Winged helix-like DNA-binding domain superfamily/Winged helix DNA-binding domain"/>
    <property type="match status" value="1"/>
</dbReference>
<dbReference type="InterPro" id="IPR027417">
    <property type="entry name" value="P-loop_NTPase"/>
</dbReference>
<dbReference type="SUPFAM" id="SSF52540">
    <property type="entry name" value="P-loop containing nucleoside triphosphate hydrolases"/>
    <property type="match status" value="1"/>
</dbReference>
<evidence type="ECO:0000256" key="6">
    <source>
        <dbReference type="ARBA" id="ARBA00023306"/>
    </source>
</evidence>
<dbReference type="InterPro" id="IPR036390">
    <property type="entry name" value="WH_DNA-bd_sf"/>
</dbReference>
<sequence length="664" mass="71950">MTASVLGKRTRSAIPPAGKLSNPSINTRCRARRVTDQHPGRKDLNATTRCTRSSQFVVLDDSEKENPFITPKKPRAPKNADLGADELADEDLPTKRMRGTPTSPAKHGAIQGRVALSPARVNSHFKSTDATPSTPRHRDACANKVAVTPRQRVSVAGKPLTPRTPRTPTTPRSSVTTIYNDARQLFIRGSHPGRLVGREEERNELQQFVSSRVGSKKAGCLYISGPPGTGKSALVGEVCQELDVATVKRAYINCMSVKSANELYIKLLEEIGEGDDVLEGTEQETLQKIMFRRDVSHVVTLDEVDHLLELDLELLYNIFEWSMRPKSSLILVGIANALDLTDRFLPRLKSRGLKPQLLPFMPYSAPQVASVISSKLKTLLPSDTVVSADFVPFLHPTAIQFLSKKVAAQAGDLRKAFDICRRAIDMIESSIREQHVRKVAEEAPEPAATPSKTILIENINLSSPARTSTKSSRHSAEASFLSKFTVETAPRATIAHMARVTAAVFSNGTTQRLKNLNLQQKAVLCALSALEKKLRDAAAMAIPSTPSRHAAAVPTIKALYDTYARLCKRDNVLHPLTRTEFRDVVASLETLSLISALEGNGKSGSFSVPSTPSKRGGRGGGGFSAGLVEEKRVSSSVSLMELSGALDGPGSGVLRSLLNGEIVA</sequence>
<dbReference type="Proteomes" id="UP000190776">
    <property type="component" value="Unassembled WGS sequence"/>
</dbReference>
<keyword evidence="6" id="KW-0131">Cell cycle</keyword>
<name>A0A1S8B1C3_9PEZI</name>
<dbReference type="AlphaFoldDB" id="A0A1S8B1C3"/>
<gene>
    <name evidence="10" type="ORF">BK809_0002360</name>
</gene>
<evidence type="ECO:0000313" key="11">
    <source>
        <dbReference type="Proteomes" id="UP000190776"/>
    </source>
</evidence>
<dbReference type="FunFam" id="3.40.50.300:FF:000547">
    <property type="entry name" value="Cell division control protein"/>
    <property type="match status" value="1"/>
</dbReference>
<dbReference type="GO" id="GO:0033314">
    <property type="term" value="P:mitotic DNA replication checkpoint signaling"/>
    <property type="evidence" value="ECO:0007669"/>
    <property type="project" value="TreeGrafter"/>
</dbReference>
<feature type="region of interest" description="Disordered" evidence="8">
    <location>
        <begin position="62"/>
        <end position="109"/>
    </location>
</feature>
<evidence type="ECO:0000259" key="9">
    <source>
        <dbReference type="SMART" id="SM00382"/>
    </source>
</evidence>
<accession>A0A1S8B1C3</accession>
<dbReference type="PANTHER" id="PTHR10763">
    <property type="entry name" value="CELL DIVISION CONTROL PROTEIN 6-RELATED"/>
    <property type="match status" value="1"/>
</dbReference>
<feature type="compositionally biased region" description="Basic and acidic residues" evidence="8">
    <location>
        <begin position="33"/>
        <end position="44"/>
    </location>
</feature>
<evidence type="ECO:0000313" key="10">
    <source>
        <dbReference type="EMBL" id="OMP81367.1"/>
    </source>
</evidence>
<dbReference type="InterPro" id="IPR036388">
    <property type="entry name" value="WH-like_DNA-bd_sf"/>
</dbReference>
<evidence type="ECO:0000256" key="3">
    <source>
        <dbReference type="ARBA" id="ARBA00022618"/>
    </source>
</evidence>
<keyword evidence="4" id="KW-0235">DNA replication</keyword>
<evidence type="ECO:0000256" key="8">
    <source>
        <dbReference type="SAM" id="MobiDB-lite"/>
    </source>
</evidence>
<dbReference type="SUPFAM" id="SSF46785">
    <property type="entry name" value="Winged helix' DNA-binding domain"/>
    <property type="match status" value="1"/>
</dbReference>
<comment type="similarity">
    <text evidence="2 7">Belongs to the CDC6/cdc18 family.</text>
</comment>
<evidence type="ECO:0000256" key="7">
    <source>
        <dbReference type="PIRNR" id="PIRNR001767"/>
    </source>
</evidence>
<reference evidence="10 11" key="1">
    <citation type="submission" date="2017-01" db="EMBL/GenBank/DDBJ databases">
        <title>Draft genome sequence of Diplodia seriata F98.1, a fungal species involved in grapevine trunk diseases.</title>
        <authorList>
            <person name="Robert-Siegwald G."/>
            <person name="Vallet J."/>
            <person name="Abou-Mansour E."/>
            <person name="Xu J."/>
            <person name="Rey P."/>
            <person name="Bertsch C."/>
            <person name="Rego C."/>
            <person name="Larignon P."/>
            <person name="Fontaine F."/>
            <person name="Lebrun M.-H."/>
        </authorList>
    </citation>
    <scope>NUCLEOTIDE SEQUENCE [LARGE SCALE GENOMIC DNA]</scope>
    <source>
        <strain evidence="10 11">F98.1</strain>
    </source>
</reference>
<dbReference type="GO" id="GO:0016887">
    <property type="term" value="F:ATP hydrolysis activity"/>
    <property type="evidence" value="ECO:0007669"/>
    <property type="project" value="InterPro"/>
</dbReference>
<evidence type="ECO:0000256" key="1">
    <source>
        <dbReference type="ARBA" id="ARBA00004123"/>
    </source>
</evidence>
<dbReference type="InterPro" id="IPR049945">
    <property type="entry name" value="AAA_22"/>
</dbReference>
<feature type="domain" description="AAA+ ATPase" evidence="9">
    <location>
        <begin position="217"/>
        <end position="360"/>
    </location>
</feature>
<keyword evidence="3 10" id="KW-0132">Cell division</keyword>
<dbReference type="InterPro" id="IPR015163">
    <property type="entry name" value="Cdc6_C"/>
</dbReference>
<feature type="region of interest" description="Disordered" evidence="8">
    <location>
        <begin position="1"/>
        <end position="48"/>
    </location>
</feature>
<dbReference type="Gene3D" id="1.10.8.60">
    <property type="match status" value="1"/>
</dbReference>